<gene>
    <name evidence="1" type="ORF">EGT73_10580</name>
</gene>
<organism evidence="1 2">
    <name type="scientific">Acinetobacter johnsonii</name>
    <dbReference type="NCBI Taxonomy" id="40214"/>
    <lineage>
        <taxon>Bacteria</taxon>
        <taxon>Pseudomonadati</taxon>
        <taxon>Pseudomonadota</taxon>
        <taxon>Gammaproteobacteria</taxon>
        <taxon>Moraxellales</taxon>
        <taxon>Moraxellaceae</taxon>
        <taxon>Acinetobacter</taxon>
    </lineage>
</organism>
<evidence type="ECO:0000313" key="1">
    <source>
        <dbReference type="EMBL" id="RSE22424.1"/>
    </source>
</evidence>
<dbReference type="EMBL" id="RHXE01000022">
    <property type="protein sequence ID" value="RSE22424.1"/>
    <property type="molecule type" value="Genomic_DNA"/>
</dbReference>
<evidence type="ECO:0000313" key="2">
    <source>
        <dbReference type="Proteomes" id="UP000277537"/>
    </source>
</evidence>
<protein>
    <submittedName>
        <fullName evidence="1">Uncharacterized protein</fullName>
    </submittedName>
</protein>
<reference evidence="1 2" key="1">
    <citation type="submission" date="2018-10" db="EMBL/GenBank/DDBJ databases">
        <title>Transmission dynamics of multidrug resistant bacteria on intensive care unit surfaces.</title>
        <authorList>
            <person name="D'Souza A.W."/>
            <person name="Potter R.F."/>
            <person name="Wallace M."/>
            <person name="Shupe A."/>
            <person name="Patel S."/>
            <person name="Sun S."/>
            <person name="Gul D."/>
            <person name="Kwon J.H."/>
            <person name="Andleeb S."/>
            <person name="Burnham C.-A.D."/>
            <person name="Dantas G."/>
        </authorList>
    </citation>
    <scope>NUCLEOTIDE SEQUENCE [LARGE SCALE GENOMIC DNA]</scope>
    <source>
        <strain evidence="1 2">AJ_385</strain>
    </source>
</reference>
<dbReference type="Proteomes" id="UP000277537">
    <property type="component" value="Unassembled WGS sequence"/>
</dbReference>
<name>A0A427UQ90_ACIJO</name>
<dbReference type="RefSeq" id="WP_125274249.1">
    <property type="nucleotide sequence ID" value="NZ_RHXE01000022.1"/>
</dbReference>
<accession>A0A427UQ90</accession>
<comment type="caution">
    <text evidence="1">The sequence shown here is derived from an EMBL/GenBank/DDBJ whole genome shotgun (WGS) entry which is preliminary data.</text>
</comment>
<sequence length="198" mass="21962">MEITLQDAISITQQAQSKLEQINHAANQEQVRDLFIDVSDFTCLALECFTNEVKGEPNTRQIDQAIDLLDHVSIRASELSREVFSKSYSIDDYLKTEANKLKTFTQLVLDVLSIKGPADLYAYALASYCPTGETDEEADLIVNDEPMKFLGVRGFSGTVKGLREEHADMMKHADAKDVLIIHIGTIHKLSDALAKTGA</sequence>
<proteinExistence type="predicted"/>
<dbReference type="AlphaFoldDB" id="A0A427UQ90"/>